<feature type="domain" description="CBS" evidence="3">
    <location>
        <begin position="227"/>
        <end position="277"/>
    </location>
</feature>
<dbReference type="InterPro" id="IPR046342">
    <property type="entry name" value="CBS_dom_sf"/>
</dbReference>
<dbReference type="SMART" id="SM00116">
    <property type="entry name" value="CBS"/>
    <property type="match status" value="3"/>
</dbReference>
<dbReference type="PROSITE" id="PS51371">
    <property type="entry name" value="CBS"/>
    <property type="match status" value="3"/>
</dbReference>
<dbReference type="Pfam" id="PF00571">
    <property type="entry name" value="CBS"/>
    <property type="match status" value="4"/>
</dbReference>
<evidence type="ECO:0000313" key="4">
    <source>
        <dbReference type="EMBL" id="RZN56728.1"/>
    </source>
</evidence>
<dbReference type="InterPro" id="IPR000644">
    <property type="entry name" value="CBS_dom"/>
</dbReference>
<comment type="caution">
    <text evidence="5">The sequence shown here is derived from an EMBL/GenBank/DDBJ whole genome shotgun (WGS) entry which is preliminary data.</text>
</comment>
<evidence type="ECO:0000256" key="1">
    <source>
        <dbReference type="ARBA" id="ARBA00023122"/>
    </source>
</evidence>
<dbReference type="EMBL" id="QNVI01000066">
    <property type="protein sequence ID" value="TDA37661.1"/>
    <property type="molecule type" value="Genomic_DNA"/>
</dbReference>
<evidence type="ECO:0000259" key="3">
    <source>
        <dbReference type="PROSITE" id="PS51371"/>
    </source>
</evidence>
<dbReference type="SUPFAM" id="SSF54631">
    <property type="entry name" value="CBS-domain pair"/>
    <property type="match status" value="2"/>
</dbReference>
<dbReference type="EMBL" id="RXIH01000018">
    <property type="protein sequence ID" value="RZN56728.1"/>
    <property type="molecule type" value="Genomic_DNA"/>
</dbReference>
<gene>
    <name evidence="5" type="ORF">DSO09_06535</name>
    <name evidence="4" type="ORF">EF809_02225</name>
</gene>
<name>A0A523B9Q3_9CREN</name>
<dbReference type="AlphaFoldDB" id="A0A523B9Q3"/>
<dbReference type="CDD" id="cd04638">
    <property type="entry name" value="CBS_pair_arch2_repeat1"/>
    <property type="match status" value="1"/>
</dbReference>
<evidence type="ECO:0000313" key="7">
    <source>
        <dbReference type="Proteomes" id="UP000317265"/>
    </source>
</evidence>
<evidence type="ECO:0000256" key="2">
    <source>
        <dbReference type="PROSITE-ProRule" id="PRU00703"/>
    </source>
</evidence>
<feature type="domain" description="CBS" evidence="3">
    <location>
        <begin position="8"/>
        <end position="66"/>
    </location>
</feature>
<reference evidence="5 7" key="1">
    <citation type="journal article" date="2019" name="Nat. Microbiol.">
        <title>Expanding anaerobic alkane metabolism in the domain of Archaea.</title>
        <authorList>
            <person name="Wang Y."/>
            <person name="Wegener G."/>
            <person name="Hou J."/>
            <person name="Wang F."/>
            <person name="Xiao X."/>
        </authorList>
    </citation>
    <scope>NUCLEOTIDE SEQUENCE [LARGE SCALE GENOMIC DNA]</scope>
    <source>
        <strain evidence="5">WYZ-LMO11</strain>
    </source>
</reference>
<evidence type="ECO:0000313" key="6">
    <source>
        <dbReference type="Proteomes" id="UP000316080"/>
    </source>
</evidence>
<keyword evidence="1 2" id="KW-0129">CBS domain</keyword>
<organism evidence="5 7">
    <name type="scientific">Thermoproteota archaeon</name>
    <dbReference type="NCBI Taxonomy" id="2056631"/>
    <lineage>
        <taxon>Archaea</taxon>
        <taxon>Thermoproteota</taxon>
    </lineage>
</organism>
<dbReference type="PANTHER" id="PTHR43080">
    <property type="entry name" value="CBS DOMAIN-CONTAINING PROTEIN CBSX3, MITOCHONDRIAL"/>
    <property type="match status" value="1"/>
</dbReference>
<dbReference type="Proteomes" id="UP000316080">
    <property type="component" value="Unassembled WGS sequence"/>
</dbReference>
<accession>A0A523B9Q3</accession>
<feature type="domain" description="CBS" evidence="3">
    <location>
        <begin position="68"/>
        <end position="127"/>
    </location>
</feature>
<dbReference type="PANTHER" id="PTHR43080:SF29">
    <property type="entry name" value="OS02G0818000 PROTEIN"/>
    <property type="match status" value="1"/>
</dbReference>
<reference evidence="4 6" key="2">
    <citation type="journal article" date="2019" name="Nat. Microbiol.">
        <title>Wide diversity of methane and short-chain alkane metabolisms in uncultured archaea.</title>
        <authorList>
            <person name="Borrel G."/>
            <person name="Adam P.S."/>
            <person name="McKay L.J."/>
            <person name="Chen L.X."/>
            <person name="Sierra-Garcia I.N."/>
            <person name="Sieber C.M."/>
            <person name="Letourneur Q."/>
            <person name="Ghozlane A."/>
            <person name="Andersen G.L."/>
            <person name="Li W.J."/>
            <person name="Hallam S.J."/>
            <person name="Muyzer G."/>
            <person name="de Oliveira V.M."/>
            <person name="Inskeep W.P."/>
            <person name="Banfield J.F."/>
            <person name="Gribaldo S."/>
        </authorList>
    </citation>
    <scope>NUCLEOTIDE SEQUENCE [LARGE SCALE GENOMIC DNA]</scope>
    <source>
        <strain evidence="4">Verst-YHS</strain>
    </source>
</reference>
<proteinExistence type="predicted"/>
<dbReference type="Proteomes" id="UP000317265">
    <property type="component" value="Unassembled WGS sequence"/>
</dbReference>
<protein>
    <submittedName>
        <fullName evidence="4">CBS domain-containing protein</fullName>
    </submittedName>
</protein>
<dbReference type="InterPro" id="IPR051257">
    <property type="entry name" value="Diverse_CBS-Domain"/>
</dbReference>
<sequence length="277" mass="31308">MIYVRDIMNKDVVYVEVPGNRDEIFKKFIEKKVSGFPVVKKGTKQIVGIVTRENLLKKGDEEQIALIMNKNVITITPDTSLSDCIKIMREKGYRRIPVVIDKELVGIITIGDIVHKLLIKSTSNLKVKDIMSPVGLICWDNTPLNLVGRIMIITGSHIVLSINRNEQINGILSLTDLIKYSEIKIEEKKTILKTGSEGQEWDWETTSFLLITKGKITLPEIPLHQVMSTPCITILENASISECAMKMKKYDVDQLIVINAKNEIQGIIFDMDLLKSL</sequence>
<evidence type="ECO:0000313" key="5">
    <source>
        <dbReference type="EMBL" id="TDA37661.1"/>
    </source>
</evidence>
<dbReference type="Gene3D" id="3.10.580.10">
    <property type="entry name" value="CBS-domain"/>
    <property type="match status" value="3"/>
</dbReference>